<gene>
    <name evidence="1" type="ORF">L0661_11385</name>
</gene>
<sequence>MTKSEVATKYIEYLSNGAVEQIVSLFSADGMVSSPIYGDKRRQAFSRN</sequence>
<protein>
    <recommendedName>
        <fullName evidence="3">SnoaL-like protein</fullName>
    </recommendedName>
</protein>
<name>A0A9X1QBS6_9BACT</name>
<dbReference type="RefSeq" id="WP_235177854.1">
    <property type="nucleotide sequence ID" value="NZ_JAKFFV010000007.1"/>
</dbReference>
<accession>A0A9X1QBS6</accession>
<organism evidence="1 2">
    <name type="scientific">Dyadobacter chenhuakuii</name>
    <dbReference type="NCBI Taxonomy" id="2909339"/>
    <lineage>
        <taxon>Bacteria</taxon>
        <taxon>Pseudomonadati</taxon>
        <taxon>Bacteroidota</taxon>
        <taxon>Cytophagia</taxon>
        <taxon>Cytophagales</taxon>
        <taxon>Spirosomataceae</taxon>
        <taxon>Dyadobacter</taxon>
    </lineage>
</organism>
<dbReference type="EMBL" id="JAKFFV010000007">
    <property type="protein sequence ID" value="MCF2498913.1"/>
    <property type="molecule type" value="Genomic_DNA"/>
</dbReference>
<dbReference type="AlphaFoldDB" id="A0A9X1QBS6"/>
<proteinExistence type="predicted"/>
<evidence type="ECO:0000313" key="1">
    <source>
        <dbReference type="EMBL" id="MCF2498913.1"/>
    </source>
</evidence>
<evidence type="ECO:0008006" key="3">
    <source>
        <dbReference type="Google" id="ProtNLM"/>
    </source>
</evidence>
<reference evidence="1" key="1">
    <citation type="submission" date="2022-01" db="EMBL/GenBank/DDBJ databases">
        <title>Novel species in genus Dyadobacter.</title>
        <authorList>
            <person name="Ma C."/>
        </authorList>
    </citation>
    <scope>NUCLEOTIDE SEQUENCE</scope>
    <source>
        <strain evidence="1">CY357</strain>
    </source>
</reference>
<evidence type="ECO:0000313" key="2">
    <source>
        <dbReference type="Proteomes" id="UP001139411"/>
    </source>
</evidence>
<comment type="caution">
    <text evidence="1">The sequence shown here is derived from an EMBL/GenBank/DDBJ whole genome shotgun (WGS) entry which is preliminary data.</text>
</comment>
<dbReference type="Proteomes" id="UP001139411">
    <property type="component" value="Unassembled WGS sequence"/>
</dbReference>